<name>A0A8J5GES8_ZINOF</name>
<evidence type="ECO:0000256" key="1">
    <source>
        <dbReference type="ARBA" id="ARBA00022658"/>
    </source>
</evidence>
<dbReference type="Pfam" id="PF03759">
    <property type="entry name" value="PRONE"/>
    <property type="match status" value="1"/>
</dbReference>
<dbReference type="PANTHER" id="PTHR33101">
    <property type="entry name" value="ROP GUANINE NUCLEOTIDE EXCHANGE FACTOR 1"/>
    <property type="match status" value="1"/>
</dbReference>
<reference evidence="5 6" key="1">
    <citation type="submission" date="2020-08" db="EMBL/GenBank/DDBJ databases">
        <title>Plant Genome Project.</title>
        <authorList>
            <person name="Zhang R.-G."/>
        </authorList>
    </citation>
    <scope>NUCLEOTIDE SEQUENCE [LARGE SCALE GENOMIC DNA]</scope>
    <source>
        <tissue evidence="5">Rhizome</tissue>
    </source>
</reference>
<feature type="region of interest" description="Disordered" evidence="3">
    <location>
        <begin position="487"/>
        <end position="517"/>
    </location>
</feature>
<evidence type="ECO:0000256" key="3">
    <source>
        <dbReference type="SAM" id="MobiDB-lite"/>
    </source>
</evidence>
<dbReference type="FunFam" id="1.20.58.2010:FF:000001">
    <property type="entry name" value="Rop guanine nucleotide exchange factor 14"/>
    <property type="match status" value="1"/>
</dbReference>
<keyword evidence="6" id="KW-1185">Reference proteome</keyword>
<dbReference type="AlphaFoldDB" id="A0A8J5GES8"/>
<feature type="region of interest" description="Disordered" evidence="3">
    <location>
        <begin position="35"/>
        <end position="74"/>
    </location>
</feature>
<evidence type="ECO:0000259" key="4">
    <source>
        <dbReference type="PROSITE" id="PS51334"/>
    </source>
</evidence>
<dbReference type="InterPro" id="IPR005512">
    <property type="entry name" value="PRONE_dom"/>
</dbReference>
<keyword evidence="1 2" id="KW-0344">Guanine-nucleotide releasing factor</keyword>
<evidence type="ECO:0000313" key="6">
    <source>
        <dbReference type="Proteomes" id="UP000734854"/>
    </source>
</evidence>
<proteinExistence type="predicted"/>
<feature type="region of interest" description="Disordered" evidence="3">
    <location>
        <begin position="1"/>
        <end position="22"/>
    </location>
</feature>
<dbReference type="PROSITE" id="PS51334">
    <property type="entry name" value="PRONE"/>
    <property type="match status" value="1"/>
</dbReference>
<evidence type="ECO:0000256" key="2">
    <source>
        <dbReference type="PROSITE-ProRule" id="PRU00663"/>
    </source>
</evidence>
<dbReference type="EMBL" id="JACMSC010000011">
    <property type="protein sequence ID" value="KAG6502387.1"/>
    <property type="molecule type" value="Genomic_DNA"/>
</dbReference>
<dbReference type="Gene3D" id="1.20.58.2010">
    <property type="entry name" value="PRONE domain, subdomain 1"/>
    <property type="match status" value="2"/>
</dbReference>
<sequence length="539" mass="60288">MTREGAVEISGRRAQSVDLGSIGEDGASTLAALTEDNNVSSLKCQSSKTLSSEPLTEAPQPTAAPKSRTGPPPDVELIKEKFAKLLLGEDMSGAGTGVSSALALSNAITNLAASVFGEQWRVEPMSDERKARWRKEVDWLLSVTDYIVEFVATQQTTDDGKHMEIMVTQQRKDLRMSIPALRKLDAMLIGYLDNFKGPKEFWYLSRDAKDSEKGQRADDKWWLPTVKVPENGLSEESRKWIQHQKELVGQVLKAAQAINANVLMEMEIPDDYIENLPKACNTLPSIISFHSQSQHERDEGFDAEAFLETIDLSTEHKIADLKNRIEASVVIWKRKMNNKEVKSSWATVTGGVTNVVSGISWEKRGLFEDRAETILLILKHRFPGIPQSNLDISKIEYNKDVGYAILESYSRVLESLAFTVMSRIEDVLRADSCARNLSRDGSMKNKPPEADSEPATADVEEVAQLLKIQSNDSMTLSDFMDWQFDKDTLAEEEDPAGNADKMASLEESKSAKKSPNVSANNKKFYYLEKLVYWEPQHQS</sequence>
<accession>A0A8J5GES8</accession>
<comment type="caution">
    <text evidence="5">The sequence shown here is derived from an EMBL/GenBank/DDBJ whole genome shotgun (WGS) entry which is preliminary data.</text>
</comment>
<dbReference type="PANTHER" id="PTHR33101:SF10">
    <property type="entry name" value="ROP GUANINE NUCLEOTIDE EXCHANGE FACTOR 12"/>
    <property type="match status" value="1"/>
</dbReference>
<evidence type="ECO:0000313" key="5">
    <source>
        <dbReference type="EMBL" id="KAG6502387.1"/>
    </source>
</evidence>
<dbReference type="Proteomes" id="UP000734854">
    <property type="component" value="Unassembled WGS sequence"/>
</dbReference>
<dbReference type="FunFam" id="1.20.58.2010:FF:000003">
    <property type="entry name" value="Rop guanine nucleotide exchange factor 14"/>
    <property type="match status" value="1"/>
</dbReference>
<dbReference type="InterPro" id="IPR038937">
    <property type="entry name" value="RopGEF"/>
</dbReference>
<organism evidence="5 6">
    <name type="scientific">Zingiber officinale</name>
    <name type="common">Ginger</name>
    <name type="synonym">Amomum zingiber</name>
    <dbReference type="NCBI Taxonomy" id="94328"/>
    <lineage>
        <taxon>Eukaryota</taxon>
        <taxon>Viridiplantae</taxon>
        <taxon>Streptophyta</taxon>
        <taxon>Embryophyta</taxon>
        <taxon>Tracheophyta</taxon>
        <taxon>Spermatophyta</taxon>
        <taxon>Magnoliopsida</taxon>
        <taxon>Liliopsida</taxon>
        <taxon>Zingiberales</taxon>
        <taxon>Zingiberaceae</taxon>
        <taxon>Zingiber</taxon>
    </lineage>
</organism>
<dbReference type="GO" id="GO:0005085">
    <property type="term" value="F:guanyl-nucleotide exchange factor activity"/>
    <property type="evidence" value="ECO:0007669"/>
    <property type="project" value="UniProtKB-UniRule"/>
</dbReference>
<gene>
    <name evidence="5" type="ORF">ZIOFF_042279</name>
</gene>
<protein>
    <recommendedName>
        <fullName evidence="4">PRONE domain-containing protein</fullName>
    </recommendedName>
</protein>
<feature type="compositionally biased region" description="Polar residues" evidence="3">
    <location>
        <begin position="35"/>
        <end position="54"/>
    </location>
</feature>
<feature type="domain" description="PRONE" evidence="4">
    <location>
        <begin position="65"/>
        <end position="441"/>
    </location>
</feature>